<proteinExistence type="predicted"/>
<feature type="transmembrane region" description="Helical" evidence="1">
    <location>
        <begin position="56"/>
        <end position="80"/>
    </location>
</feature>
<keyword evidence="1" id="KW-1133">Transmembrane helix</keyword>
<dbReference type="EMBL" id="BDGG01000009">
    <property type="protein sequence ID" value="GAV03024.1"/>
    <property type="molecule type" value="Genomic_DNA"/>
</dbReference>
<dbReference type="AlphaFoldDB" id="A0A1D1VVL0"/>
<name>A0A1D1VVL0_RAMVA</name>
<keyword evidence="1" id="KW-0472">Membrane</keyword>
<reference evidence="2 3" key="1">
    <citation type="journal article" date="2016" name="Nat. Commun.">
        <title>Extremotolerant tardigrade genome and improved radiotolerance of human cultured cells by tardigrade-unique protein.</title>
        <authorList>
            <person name="Hashimoto T."/>
            <person name="Horikawa D.D."/>
            <person name="Saito Y."/>
            <person name="Kuwahara H."/>
            <person name="Kozuka-Hata H."/>
            <person name="Shin-I T."/>
            <person name="Minakuchi Y."/>
            <person name="Ohishi K."/>
            <person name="Motoyama A."/>
            <person name="Aizu T."/>
            <person name="Enomoto A."/>
            <person name="Kondo K."/>
            <person name="Tanaka S."/>
            <person name="Hara Y."/>
            <person name="Koshikawa S."/>
            <person name="Sagara H."/>
            <person name="Miura T."/>
            <person name="Yokobori S."/>
            <person name="Miyagawa K."/>
            <person name="Suzuki Y."/>
            <person name="Kubo T."/>
            <person name="Oyama M."/>
            <person name="Kohara Y."/>
            <person name="Fujiyama A."/>
            <person name="Arakawa K."/>
            <person name="Katayama T."/>
            <person name="Toyoda A."/>
            <person name="Kunieda T."/>
        </authorList>
    </citation>
    <scope>NUCLEOTIDE SEQUENCE [LARGE SCALE GENOMIC DNA]</scope>
    <source>
        <strain evidence="2 3">YOKOZUNA-1</strain>
    </source>
</reference>
<evidence type="ECO:0000256" key="1">
    <source>
        <dbReference type="SAM" id="Phobius"/>
    </source>
</evidence>
<dbReference type="Proteomes" id="UP000186922">
    <property type="component" value="Unassembled WGS sequence"/>
</dbReference>
<gene>
    <name evidence="2" type="primary">RvY_13513-1</name>
    <name evidence="2" type="synonym">RvY_13513.1</name>
    <name evidence="2" type="ORF">RvY_13513</name>
</gene>
<evidence type="ECO:0000313" key="2">
    <source>
        <dbReference type="EMBL" id="GAV03024.1"/>
    </source>
</evidence>
<comment type="caution">
    <text evidence="2">The sequence shown here is derived from an EMBL/GenBank/DDBJ whole genome shotgun (WGS) entry which is preliminary data.</text>
</comment>
<organism evidence="2 3">
    <name type="scientific">Ramazzottius varieornatus</name>
    <name type="common">Water bear</name>
    <name type="synonym">Tardigrade</name>
    <dbReference type="NCBI Taxonomy" id="947166"/>
    <lineage>
        <taxon>Eukaryota</taxon>
        <taxon>Metazoa</taxon>
        <taxon>Ecdysozoa</taxon>
        <taxon>Tardigrada</taxon>
        <taxon>Eutardigrada</taxon>
        <taxon>Parachela</taxon>
        <taxon>Hypsibioidea</taxon>
        <taxon>Ramazzottiidae</taxon>
        <taxon>Ramazzottius</taxon>
    </lineage>
</organism>
<evidence type="ECO:0000313" key="3">
    <source>
        <dbReference type="Proteomes" id="UP000186922"/>
    </source>
</evidence>
<sequence length="359" mass="39246">MASWNETNVTSFSSNSLPHFPHFVLPYYQYENSSSSDFSPVLRPFFVENPSRGTSWSTTLIVVVAVSAYVALAILVCLIYKCLKQRAIRGPVCPRISCPNLPCFSGQCTGICPPACVAHLQSLWKKCCPTKMPNCQKLVTCHGMNMDCSLFDKCKLKDGCKWLPTWKTSLPKVPVWLKTYCANACCCCFQNGNCRFLCLECKVRTDNDGHKGQTAEGRQVTPNGDQAHNMGPYPFYPSMGYPYVNTQPGGPAWSTTASATPPVQPLGPYPSAISTYQPISFLNQQYSWARPVGPLGPPGSPFLPHSPSPQPFQYSPSPFALRPPLQPLAHTLANATTHDAERAAQALINAISIPSTSTA</sequence>
<keyword evidence="3" id="KW-1185">Reference proteome</keyword>
<keyword evidence="1" id="KW-0812">Transmembrane</keyword>
<accession>A0A1D1VVL0</accession>
<protein>
    <submittedName>
        <fullName evidence="2">Uncharacterized protein</fullName>
    </submittedName>
</protein>
<dbReference type="OrthoDB" id="10664768at2759"/>